<sequence>MFKFQKTSLALFLCGAVFSTPALAKDDKQFSTDASYALGALFGTNLSEVIRSQKDVITYDNSKVVAGLQDVLSGKVDLTKDEKLQATLQAIQEKLQQAEQKKLAEISDKAKSEGDKFRADFASQKEVKKTDSGLLYRIEEVGKGEAIKATDTVKVHYTGKLVDGTVFDSSAKRGVPAEFKLNQVIKGWTEGLQLIKKGGKITLVIPPELAYGEQGAGPLITPNATLHFEVEVLDVKP</sequence>
<dbReference type="InterPro" id="IPR036944">
    <property type="entry name" value="PPIase_FKBP_N_sf"/>
</dbReference>
<keyword evidence="3 5" id="KW-0697">Rotamase</keyword>
<proteinExistence type="inferred from homology"/>
<dbReference type="EMBL" id="MUYB01000015">
    <property type="protein sequence ID" value="OOS05280.1"/>
    <property type="molecule type" value="Genomic_DNA"/>
</dbReference>
<dbReference type="AlphaFoldDB" id="A0A1T0B515"/>
<evidence type="ECO:0000256" key="7">
    <source>
        <dbReference type="SAM" id="Coils"/>
    </source>
</evidence>
<comment type="catalytic activity">
    <reaction evidence="1 5 6">
        <text>[protein]-peptidylproline (omega=180) = [protein]-peptidylproline (omega=0)</text>
        <dbReference type="Rhea" id="RHEA:16237"/>
        <dbReference type="Rhea" id="RHEA-COMP:10747"/>
        <dbReference type="Rhea" id="RHEA-COMP:10748"/>
        <dbReference type="ChEBI" id="CHEBI:83833"/>
        <dbReference type="ChEBI" id="CHEBI:83834"/>
        <dbReference type="EC" id="5.2.1.8"/>
    </reaction>
</comment>
<evidence type="ECO:0000259" key="9">
    <source>
        <dbReference type="PROSITE" id="PS50059"/>
    </source>
</evidence>
<evidence type="ECO:0000256" key="5">
    <source>
        <dbReference type="PROSITE-ProRule" id="PRU00277"/>
    </source>
</evidence>
<dbReference type="PROSITE" id="PS50059">
    <property type="entry name" value="FKBP_PPIASE"/>
    <property type="match status" value="1"/>
</dbReference>
<keyword evidence="11" id="KW-1185">Reference proteome</keyword>
<keyword evidence="4 5" id="KW-0413">Isomerase</keyword>
<dbReference type="STRING" id="123822.B0188_04540"/>
<evidence type="ECO:0000256" key="3">
    <source>
        <dbReference type="ARBA" id="ARBA00023110"/>
    </source>
</evidence>
<keyword evidence="8" id="KW-0732">Signal</keyword>
<feature type="coiled-coil region" evidence="7">
    <location>
        <begin position="81"/>
        <end position="108"/>
    </location>
</feature>
<feature type="domain" description="PPIase FKBP-type" evidence="9">
    <location>
        <begin position="150"/>
        <end position="236"/>
    </location>
</feature>
<reference evidence="10 11" key="1">
    <citation type="submission" date="2017-02" db="EMBL/GenBank/DDBJ databases">
        <title>Draft genome sequence of Haemophilus felis CCUG 31170 type strain.</title>
        <authorList>
            <person name="Engstrom-Jakobsson H."/>
            <person name="Salva-Serra F."/>
            <person name="Thorell K."/>
            <person name="Gonzales-Siles L."/>
            <person name="Karlsson R."/>
            <person name="Boulund F."/>
            <person name="Engstrand L."/>
            <person name="Kristiansson E."/>
            <person name="Moore E."/>
        </authorList>
    </citation>
    <scope>NUCLEOTIDE SEQUENCE [LARGE SCALE GENOMIC DNA]</scope>
    <source>
        <strain evidence="10 11">CCUG 31170</strain>
    </source>
</reference>
<dbReference type="GO" id="GO:0003755">
    <property type="term" value="F:peptidyl-prolyl cis-trans isomerase activity"/>
    <property type="evidence" value="ECO:0007669"/>
    <property type="project" value="UniProtKB-UniRule"/>
</dbReference>
<evidence type="ECO:0000256" key="1">
    <source>
        <dbReference type="ARBA" id="ARBA00000971"/>
    </source>
</evidence>
<organism evidence="10 11">
    <name type="scientific">[Haemophilus] felis</name>
    <dbReference type="NCBI Taxonomy" id="123822"/>
    <lineage>
        <taxon>Bacteria</taxon>
        <taxon>Pseudomonadati</taxon>
        <taxon>Pseudomonadota</taxon>
        <taxon>Gammaproteobacteria</taxon>
        <taxon>Pasteurellales</taxon>
        <taxon>Pasteurellaceae</taxon>
    </lineage>
</organism>
<evidence type="ECO:0000256" key="6">
    <source>
        <dbReference type="RuleBase" id="RU003915"/>
    </source>
</evidence>
<dbReference type="InterPro" id="IPR046357">
    <property type="entry name" value="PPIase_dom_sf"/>
</dbReference>
<dbReference type="InterPro" id="IPR000774">
    <property type="entry name" value="PPIase_FKBP_N"/>
</dbReference>
<dbReference type="NCBIfam" id="NF008150">
    <property type="entry name" value="PRK10902.1"/>
    <property type="match status" value="1"/>
</dbReference>
<dbReference type="Pfam" id="PF00254">
    <property type="entry name" value="FKBP_C"/>
    <property type="match status" value="1"/>
</dbReference>
<dbReference type="Gene3D" id="3.10.50.40">
    <property type="match status" value="1"/>
</dbReference>
<evidence type="ECO:0000256" key="8">
    <source>
        <dbReference type="SAM" id="SignalP"/>
    </source>
</evidence>
<feature type="chain" id="PRO_5012097276" description="Peptidyl-prolyl cis-trans isomerase" evidence="8">
    <location>
        <begin position="25"/>
        <end position="237"/>
    </location>
</feature>
<gene>
    <name evidence="10" type="ORF">B0188_04540</name>
</gene>
<dbReference type="Gene3D" id="1.10.287.460">
    <property type="entry name" value="Peptidyl-prolyl cis-trans isomerase, FKBP-type, N-terminal domain"/>
    <property type="match status" value="1"/>
</dbReference>
<protein>
    <recommendedName>
        <fullName evidence="6">Peptidyl-prolyl cis-trans isomerase</fullName>
        <ecNumber evidence="6">5.2.1.8</ecNumber>
    </recommendedName>
</protein>
<evidence type="ECO:0000313" key="11">
    <source>
        <dbReference type="Proteomes" id="UP000190023"/>
    </source>
</evidence>
<evidence type="ECO:0000256" key="4">
    <source>
        <dbReference type="ARBA" id="ARBA00023235"/>
    </source>
</evidence>
<dbReference type="PANTHER" id="PTHR43811">
    <property type="entry name" value="FKBP-TYPE PEPTIDYL-PROLYL CIS-TRANS ISOMERASE FKPA"/>
    <property type="match status" value="1"/>
</dbReference>
<evidence type="ECO:0000256" key="2">
    <source>
        <dbReference type="ARBA" id="ARBA00006577"/>
    </source>
</evidence>
<dbReference type="Proteomes" id="UP000190023">
    <property type="component" value="Unassembled WGS sequence"/>
</dbReference>
<dbReference type="FunFam" id="3.10.50.40:FF:000006">
    <property type="entry name" value="Peptidyl-prolyl cis-trans isomerase"/>
    <property type="match status" value="1"/>
</dbReference>
<dbReference type="SUPFAM" id="SSF54534">
    <property type="entry name" value="FKBP-like"/>
    <property type="match status" value="1"/>
</dbReference>
<feature type="signal peptide" evidence="8">
    <location>
        <begin position="1"/>
        <end position="24"/>
    </location>
</feature>
<evidence type="ECO:0000313" key="10">
    <source>
        <dbReference type="EMBL" id="OOS05280.1"/>
    </source>
</evidence>
<accession>A0A1T0B515</accession>
<dbReference type="EC" id="5.2.1.8" evidence="6"/>
<name>A0A1T0B515_9PAST</name>
<keyword evidence="7" id="KW-0175">Coiled coil</keyword>
<comment type="similarity">
    <text evidence="2 6">Belongs to the FKBP-type PPIase family.</text>
</comment>
<dbReference type="GO" id="GO:0006457">
    <property type="term" value="P:protein folding"/>
    <property type="evidence" value="ECO:0007669"/>
    <property type="project" value="InterPro"/>
</dbReference>
<dbReference type="OrthoDB" id="9814548at2"/>
<dbReference type="Pfam" id="PF01346">
    <property type="entry name" value="FKBP_N"/>
    <property type="match status" value="1"/>
</dbReference>
<comment type="caution">
    <text evidence="10">The sequence shown here is derived from an EMBL/GenBank/DDBJ whole genome shotgun (WGS) entry which is preliminary data.</text>
</comment>
<dbReference type="InterPro" id="IPR001179">
    <property type="entry name" value="PPIase_FKBP_dom"/>
</dbReference>
<dbReference type="PANTHER" id="PTHR43811:SF19">
    <property type="entry name" value="39 KDA FK506-BINDING NUCLEAR PROTEIN"/>
    <property type="match status" value="1"/>
</dbReference>